<protein>
    <submittedName>
        <fullName evidence="1">Uncharacterized protein</fullName>
    </submittedName>
</protein>
<name>A0ACB9ACY7_CICIN</name>
<reference evidence="1 2" key="2">
    <citation type="journal article" date="2022" name="Mol. Ecol. Resour.">
        <title>The genomes of chicory, endive, great burdock and yacon provide insights into Asteraceae paleo-polyploidization history and plant inulin production.</title>
        <authorList>
            <person name="Fan W."/>
            <person name="Wang S."/>
            <person name="Wang H."/>
            <person name="Wang A."/>
            <person name="Jiang F."/>
            <person name="Liu H."/>
            <person name="Zhao H."/>
            <person name="Xu D."/>
            <person name="Zhang Y."/>
        </authorList>
    </citation>
    <scope>NUCLEOTIDE SEQUENCE [LARGE SCALE GENOMIC DNA]</scope>
    <source>
        <strain evidence="2">cv. Punajuju</strain>
        <tissue evidence="1">Leaves</tissue>
    </source>
</reference>
<gene>
    <name evidence="1" type="ORF">L2E82_37108</name>
</gene>
<proteinExistence type="predicted"/>
<keyword evidence="2" id="KW-1185">Reference proteome</keyword>
<evidence type="ECO:0000313" key="1">
    <source>
        <dbReference type="EMBL" id="KAI3708074.1"/>
    </source>
</evidence>
<evidence type="ECO:0000313" key="2">
    <source>
        <dbReference type="Proteomes" id="UP001055811"/>
    </source>
</evidence>
<organism evidence="1 2">
    <name type="scientific">Cichorium intybus</name>
    <name type="common">Chicory</name>
    <dbReference type="NCBI Taxonomy" id="13427"/>
    <lineage>
        <taxon>Eukaryota</taxon>
        <taxon>Viridiplantae</taxon>
        <taxon>Streptophyta</taxon>
        <taxon>Embryophyta</taxon>
        <taxon>Tracheophyta</taxon>
        <taxon>Spermatophyta</taxon>
        <taxon>Magnoliopsida</taxon>
        <taxon>eudicotyledons</taxon>
        <taxon>Gunneridae</taxon>
        <taxon>Pentapetalae</taxon>
        <taxon>asterids</taxon>
        <taxon>campanulids</taxon>
        <taxon>Asterales</taxon>
        <taxon>Asteraceae</taxon>
        <taxon>Cichorioideae</taxon>
        <taxon>Cichorieae</taxon>
        <taxon>Cichoriinae</taxon>
        <taxon>Cichorium</taxon>
    </lineage>
</organism>
<accession>A0ACB9ACY7</accession>
<dbReference type="Proteomes" id="UP001055811">
    <property type="component" value="Linkage Group LG07"/>
</dbReference>
<sequence length="539" mass="61224">MPEKSRDNNGKSVQSIEPHQSAWFTHWTGTRYGPSAHDPSPHLTQIKEDDLDIKIASDNFRSSKGIKDMELAMSLKKTGTQSFPFFKRGQEIGRSFTLNGEKQALGSSSRESHFQPEESSHTKYHMFFSEAVFASKNHLPKTEQQHNTPSFLRQDNLPLLKSDPSTSINNNQSPSFIEEQYKRMQKHIGMGFFPNQTGNPEMMKPATVHSFQNIPHLEGLHSFSRTTHSLLITKQTDVEMYQENQIFREAMVSTQRGLKLQLLDSSDQESQEKIGDVKAVESVQKNESSADTDTMDMGSFKENHFSGVHLSPRNKDITVESKLPILPLSKQKDIRRKRKIEVPDINVEISDLPASSNSTEKSEPCTSRTQSLDMNSLHFNLHDTPNSRSEECSDSTNHSSEPGNRWIKRLKLTASRKTSENKKLNKLFTKLTEEKPEPRLDQCRRKSEIQIGESSSVKEGNDITLSHSWIQRWSHNQGPKIPVGSSKPENPKSAPEEFEKKQFPSIAAMALMGKAMTGFQPCKFQKKESFVVWNTKGFE</sequence>
<dbReference type="EMBL" id="CM042015">
    <property type="protein sequence ID" value="KAI3708074.1"/>
    <property type="molecule type" value="Genomic_DNA"/>
</dbReference>
<comment type="caution">
    <text evidence="1">The sequence shown here is derived from an EMBL/GenBank/DDBJ whole genome shotgun (WGS) entry which is preliminary data.</text>
</comment>
<reference evidence="2" key="1">
    <citation type="journal article" date="2022" name="Mol. Ecol. Resour.">
        <title>The genomes of chicory, endive, great burdock and yacon provide insights into Asteraceae palaeo-polyploidization history and plant inulin production.</title>
        <authorList>
            <person name="Fan W."/>
            <person name="Wang S."/>
            <person name="Wang H."/>
            <person name="Wang A."/>
            <person name="Jiang F."/>
            <person name="Liu H."/>
            <person name="Zhao H."/>
            <person name="Xu D."/>
            <person name="Zhang Y."/>
        </authorList>
    </citation>
    <scope>NUCLEOTIDE SEQUENCE [LARGE SCALE GENOMIC DNA]</scope>
    <source>
        <strain evidence="2">cv. Punajuju</strain>
    </source>
</reference>